<keyword evidence="1" id="KW-0732">Signal</keyword>
<dbReference type="Gene3D" id="3.40.50.2300">
    <property type="match status" value="1"/>
</dbReference>
<organism evidence="2 3">
    <name type="scientific">Pyrocoelia pectoralis</name>
    <dbReference type="NCBI Taxonomy" id="417401"/>
    <lineage>
        <taxon>Eukaryota</taxon>
        <taxon>Metazoa</taxon>
        <taxon>Ecdysozoa</taxon>
        <taxon>Arthropoda</taxon>
        <taxon>Hexapoda</taxon>
        <taxon>Insecta</taxon>
        <taxon>Pterygota</taxon>
        <taxon>Neoptera</taxon>
        <taxon>Endopterygota</taxon>
        <taxon>Coleoptera</taxon>
        <taxon>Polyphaga</taxon>
        <taxon>Elateriformia</taxon>
        <taxon>Elateroidea</taxon>
        <taxon>Lampyridae</taxon>
        <taxon>Lampyrinae</taxon>
        <taxon>Pyrocoelia</taxon>
    </lineage>
</organism>
<dbReference type="PANTHER" id="PTHR44755:SF11">
    <property type="entry name" value="ATRIAL NATRIURETIC PEPTIDE RECEPTOR 3 ISOFORM X1"/>
    <property type="match status" value="1"/>
</dbReference>
<reference evidence="2 3" key="1">
    <citation type="journal article" date="2024" name="Insects">
        <title>An Improved Chromosome-Level Genome Assembly of the Firefly Pyrocoelia pectoralis.</title>
        <authorList>
            <person name="Fu X."/>
            <person name="Meyer-Rochow V.B."/>
            <person name="Ballantyne L."/>
            <person name="Zhu X."/>
        </authorList>
    </citation>
    <scope>NUCLEOTIDE SEQUENCE [LARGE SCALE GENOMIC DNA]</scope>
    <source>
        <strain evidence="2">XCY_ONT2</strain>
    </source>
</reference>
<dbReference type="GO" id="GO:0038023">
    <property type="term" value="F:signaling receptor activity"/>
    <property type="evidence" value="ECO:0007669"/>
    <property type="project" value="TreeGrafter"/>
</dbReference>
<dbReference type="GO" id="GO:0017046">
    <property type="term" value="F:peptide hormone binding"/>
    <property type="evidence" value="ECO:0007669"/>
    <property type="project" value="TreeGrafter"/>
</dbReference>
<evidence type="ECO:0000313" key="2">
    <source>
        <dbReference type="EMBL" id="KAK5639470.1"/>
    </source>
</evidence>
<evidence type="ECO:0000256" key="1">
    <source>
        <dbReference type="SAM" id="SignalP"/>
    </source>
</evidence>
<name>A0AAN7Z892_9COLE</name>
<dbReference type="PANTHER" id="PTHR44755">
    <property type="entry name" value="NATRIURETIC PEPTIDE RECEPTOR 3-RELATED"/>
    <property type="match status" value="1"/>
</dbReference>
<dbReference type="Proteomes" id="UP001329430">
    <property type="component" value="Chromosome 9"/>
</dbReference>
<dbReference type="InterPro" id="IPR052612">
    <property type="entry name" value="ANP_Clearance_Receptor"/>
</dbReference>
<comment type="caution">
    <text evidence="2">The sequence shown here is derived from an EMBL/GenBank/DDBJ whole genome shotgun (WGS) entry which is preliminary data.</text>
</comment>
<dbReference type="GO" id="GO:0007165">
    <property type="term" value="P:signal transduction"/>
    <property type="evidence" value="ECO:0007669"/>
    <property type="project" value="TreeGrafter"/>
</dbReference>
<protein>
    <recommendedName>
        <fullName evidence="4">Receptor ligand binding region domain-containing protein</fullName>
    </recommendedName>
</protein>
<evidence type="ECO:0000313" key="3">
    <source>
        <dbReference type="Proteomes" id="UP001329430"/>
    </source>
</evidence>
<feature type="signal peptide" evidence="1">
    <location>
        <begin position="1"/>
        <end position="15"/>
    </location>
</feature>
<feature type="chain" id="PRO_5042898607" description="Receptor ligand binding region domain-containing protein" evidence="1">
    <location>
        <begin position="16"/>
        <end position="204"/>
    </location>
</feature>
<dbReference type="EMBL" id="JAVRBK010000009">
    <property type="protein sequence ID" value="KAK5639470.1"/>
    <property type="molecule type" value="Genomic_DNA"/>
</dbReference>
<proteinExistence type="predicted"/>
<gene>
    <name evidence="2" type="ORF">RI129_011962</name>
</gene>
<dbReference type="InterPro" id="IPR028082">
    <property type="entry name" value="Peripla_BP_I"/>
</dbReference>
<evidence type="ECO:0008006" key="4">
    <source>
        <dbReference type="Google" id="ProtNLM"/>
    </source>
</evidence>
<dbReference type="AlphaFoldDB" id="A0AAN7Z892"/>
<sequence>MWFVLIVFFFGATIAFRNTSWGVDNCHNRASCREGPNPRSCETVCFGNGTCRLNIALILPDSSQYIINMQKVTSLGRVAKVLGTYGMPVITPGGFVFDFTKKKNDCDDEYYMLINSGPVDYRSFAEFFIKIFEKYGWQKISLMYEKLDQNDVGGLRACQLLMMSVMEVGIEIHKFLYTDGDLMLSSLSYREYLQKKIGTKYGSR</sequence>
<accession>A0AAN7Z892</accession>
<keyword evidence="3" id="KW-1185">Reference proteome</keyword>
<dbReference type="SUPFAM" id="SSF53822">
    <property type="entry name" value="Periplasmic binding protein-like I"/>
    <property type="match status" value="1"/>
</dbReference>